<gene>
    <name evidence="1" type="ORF">METZ01_LOCUS332721</name>
</gene>
<dbReference type="InterPro" id="IPR036187">
    <property type="entry name" value="DNA_mismatch_repair_MutS_sf"/>
</dbReference>
<evidence type="ECO:0008006" key="2">
    <source>
        <dbReference type="Google" id="ProtNLM"/>
    </source>
</evidence>
<dbReference type="InterPro" id="IPR045076">
    <property type="entry name" value="MutS"/>
</dbReference>
<dbReference type="PANTHER" id="PTHR48466:SF2">
    <property type="entry name" value="OS10G0509000 PROTEIN"/>
    <property type="match status" value="1"/>
</dbReference>
<dbReference type="EMBL" id="UINC01111560">
    <property type="protein sequence ID" value="SVC79867.1"/>
    <property type="molecule type" value="Genomic_DNA"/>
</dbReference>
<dbReference type="GO" id="GO:0005524">
    <property type="term" value="F:ATP binding"/>
    <property type="evidence" value="ECO:0007669"/>
    <property type="project" value="InterPro"/>
</dbReference>
<accession>A0A382Q477</accession>
<dbReference type="PANTHER" id="PTHR48466">
    <property type="entry name" value="OS10G0509000 PROTEIN-RELATED"/>
    <property type="match status" value="1"/>
</dbReference>
<sequence>MGDVLVETTGSNLSQATSPLIQRPQSLSARTLDLLEFPAVLAQLGSHASSTLGREAVLGLVPSSNKDDVARGQQETAEARVFIESNGVLDVNEATDVRLVARRAAKEGILTGMELCTIAATLGAGRKARATFQRRVRDCPALAEIAGRIPDLDLQESNITRSLSNSGEVEDAASPALREYRSQGRIAYGRLEETLQRLIRSDRERNVLQEPLITERNGRLVVPVKVEMRSKLPGLVHDVSGSGETIFVEPLAAVTLGNQWRELKLAEGREEERILRELSTSIGDYVDEVQLTIALLSRLDIGLAKGRYAMNLGAVQAATAVTDSQDIRL</sequence>
<dbReference type="GO" id="GO:0006298">
    <property type="term" value="P:mismatch repair"/>
    <property type="evidence" value="ECO:0007669"/>
    <property type="project" value="InterPro"/>
</dbReference>
<name>A0A382Q477_9ZZZZ</name>
<dbReference type="SUPFAM" id="SSF48334">
    <property type="entry name" value="DNA repair protein MutS, domain III"/>
    <property type="match status" value="1"/>
</dbReference>
<proteinExistence type="predicted"/>
<dbReference type="AlphaFoldDB" id="A0A382Q477"/>
<dbReference type="GO" id="GO:0140664">
    <property type="term" value="F:ATP-dependent DNA damage sensor activity"/>
    <property type="evidence" value="ECO:0007669"/>
    <property type="project" value="InterPro"/>
</dbReference>
<feature type="non-terminal residue" evidence="1">
    <location>
        <position position="329"/>
    </location>
</feature>
<organism evidence="1">
    <name type="scientific">marine metagenome</name>
    <dbReference type="NCBI Taxonomy" id="408172"/>
    <lineage>
        <taxon>unclassified sequences</taxon>
        <taxon>metagenomes</taxon>
        <taxon>ecological metagenomes</taxon>
    </lineage>
</organism>
<protein>
    <recommendedName>
        <fullName evidence="2">DNA mismatch repair protein MutS core domain-containing protein</fullName>
    </recommendedName>
</protein>
<dbReference type="GO" id="GO:0030983">
    <property type="term" value="F:mismatched DNA binding"/>
    <property type="evidence" value="ECO:0007669"/>
    <property type="project" value="InterPro"/>
</dbReference>
<evidence type="ECO:0000313" key="1">
    <source>
        <dbReference type="EMBL" id="SVC79867.1"/>
    </source>
</evidence>
<reference evidence="1" key="1">
    <citation type="submission" date="2018-05" db="EMBL/GenBank/DDBJ databases">
        <authorList>
            <person name="Lanie J.A."/>
            <person name="Ng W.-L."/>
            <person name="Kazmierczak K.M."/>
            <person name="Andrzejewski T.M."/>
            <person name="Davidsen T.M."/>
            <person name="Wayne K.J."/>
            <person name="Tettelin H."/>
            <person name="Glass J.I."/>
            <person name="Rusch D."/>
            <person name="Podicherti R."/>
            <person name="Tsui H.-C.T."/>
            <person name="Winkler M.E."/>
        </authorList>
    </citation>
    <scope>NUCLEOTIDE SEQUENCE</scope>
</reference>